<comment type="caution">
    <text evidence="1">The sequence shown here is derived from an EMBL/GenBank/DDBJ whole genome shotgun (WGS) entry which is preliminary data.</text>
</comment>
<gene>
    <name evidence="1" type="ORF">S12H4_32240</name>
</gene>
<reference evidence="1" key="1">
    <citation type="journal article" date="2014" name="Front. Microbiol.">
        <title>High frequency of phylogenetically diverse reductive dehalogenase-homologous genes in deep subseafloor sedimentary metagenomes.</title>
        <authorList>
            <person name="Kawai M."/>
            <person name="Futagami T."/>
            <person name="Toyoda A."/>
            <person name="Takaki Y."/>
            <person name="Nishi S."/>
            <person name="Hori S."/>
            <person name="Arai W."/>
            <person name="Tsubouchi T."/>
            <person name="Morono Y."/>
            <person name="Uchiyama I."/>
            <person name="Ito T."/>
            <person name="Fujiyama A."/>
            <person name="Inagaki F."/>
            <person name="Takami H."/>
        </authorList>
    </citation>
    <scope>NUCLEOTIDE SEQUENCE</scope>
    <source>
        <strain evidence="1">Expedition CK06-06</strain>
    </source>
</reference>
<feature type="non-terminal residue" evidence="1">
    <location>
        <position position="275"/>
    </location>
</feature>
<evidence type="ECO:0000313" key="1">
    <source>
        <dbReference type="EMBL" id="GAI89285.1"/>
    </source>
</evidence>
<proteinExistence type="predicted"/>
<dbReference type="EMBL" id="BARW01018887">
    <property type="protein sequence ID" value="GAI89285.1"/>
    <property type="molecule type" value="Genomic_DNA"/>
</dbReference>
<name>X1TNX1_9ZZZZ</name>
<dbReference type="AlphaFoldDB" id="X1TNX1"/>
<sequence>MWDPTPTAELHFTYMQPNDMDPLYVAIQRSYDFDVWTDIETDVEVIAGTEETAILDMASIGAFALTDKCWYRFIFYSDNDMNANVIYNAHIVLKQSDVGGIIKCVPEYLMINSTQTGTGDTDFLTSYEPNEWNAEGGYAHHVHCMDCGEYGTSIILHDEGDTKLDGSDIFGHEAGVDHQSFGIDHLAQFVPDGSFELFDGNSHEGLAKSYPADGGKCIGALINMLKDPTPGDVNFTLEGSDGSNQPDGNPVASATLTDSDFSTTQSFHTLMFDSG</sequence>
<protein>
    <submittedName>
        <fullName evidence="1">Uncharacterized protein</fullName>
    </submittedName>
</protein>
<accession>X1TNX1</accession>
<organism evidence="1">
    <name type="scientific">marine sediment metagenome</name>
    <dbReference type="NCBI Taxonomy" id="412755"/>
    <lineage>
        <taxon>unclassified sequences</taxon>
        <taxon>metagenomes</taxon>
        <taxon>ecological metagenomes</taxon>
    </lineage>
</organism>